<sequence>MPLAALAGFAAPLHAQERVVPAENVRIDYAQVLRVQPVYQVVNANARERHCTTIANKQRSECREVLVPTEFRRPIAYDVDYTYKGVKYRSRLAQDPGRRLRIRIGVTPIVGSEVGP</sequence>
<evidence type="ECO:0000313" key="1">
    <source>
        <dbReference type="EMBL" id="RMH90887.1"/>
    </source>
</evidence>
<dbReference type="Proteomes" id="UP000275012">
    <property type="component" value="Unassembled WGS sequence"/>
</dbReference>
<proteinExistence type="predicted"/>
<dbReference type="OrthoDB" id="8909257at2"/>
<reference evidence="1 2" key="1">
    <citation type="submission" date="2018-10" db="EMBL/GenBank/DDBJ databases">
        <title>Proposal of Lysobacter pythonis sp. nov. isolated from royal pythons (Python regius).</title>
        <authorList>
            <person name="Hans-Juergen B."/>
            <person name="Huptas C."/>
            <person name="Sandra B."/>
            <person name="Igor L."/>
            <person name="Joachim S."/>
            <person name="Siegfried S."/>
            <person name="Mareike W."/>
            <person name="Peter K."/>
        </authorList>
    </citation>
    <scope>NUCLEOTIDE SEQUENCE [LARGE SCALE GENOMIC DNA]</scope>
    <source>
        <strain evidence="1 2">4284/11</strain>
    </source>
</reference>
<protein>
    <submittedName>
        <fullName evidence="1">Uncharacterized protein</fullName>
    </submittedName>
</protein>
<organism evidence="1 2">
    <name type="scientific">Solilutibacter pythonis</name>
    <dbReference type="NCBI Taxonomy" id="2483112"/>
    <lineage>
        <taxon>Bacteria</taxon>
        <taxon>Pseudomonadati</taxon>
        <taxon>Pseudomonadota</taxon>
        <taxon>Gammaproteobacteria</taxon>
        <taxon>Lysobacterales</taxon>
        <taxon>Lysobacteraceae</taxon>
        <taxon>Solilutibacter</taxon>
    </lineage>
</organism>
<gene>
    <name evidence="1" type="ORF">EBB59_09430</name>
</gene>
<dbReference type="AlphaFoldDB" id="A0A3M2HXH2"/>
<accession>A0A3M2HXH2</accession>
<keyword evidence="2" id="KW-1185">Reference proteome</keyword>
<name>A0A3M2HXH2_9GAMM</name>
<comment type="caution">
    <text evidence="1">The sequence shown here is derived from an EMBL/GenBank/DDBJ whole genome shotgun (WGS) entry which is preliminary data.</text>
</comment>
<evidence type="ECO:0000313" key="2">
    <source>
        <dbReference type="Proteomes" id="UP000275012"/>
    </source>
</evidence>
<dbReference type="EMBL" id="RFLY01000013">
    <property type="protein sequence ID" value="RMH90887.1"/>
    <property type="molecule type" value="Genomic_DNA"/>
</dbReference>